<keyword evidence="2" id="KW-1185">Reference proteome</keyword>
<gene>
    <name evidence="1" type="ORF">J2X21_000882</name>
</gene>
<protein>
    <submittedName>
        <fullName evidence="1">Uncharacterized protein</fullName>
    </submittedName>
</protein>
<comment type="caution">
    <text evidence="1">The sequence shown here is derived from an EMBL/GenBank/DDBJ whole genome shotgun (WGS) entry which is preliminary data.</text>
</comment>
<sequence length="166" mass="17238">MADLSPYIPDLDDEDYVEKIAAAFTLIDGFLDEIEAGRDGQASLAANFARYIRAAAGLQAALAANGHKITGLGAPTAAGDAVTKAYADGLAFSSSLPAQAGNNGAVISTDGTTAYWTFDYARKNGSASETFSMATQASTDASKKGANTEFVQERCGLNAETLFYRG</sequence>
<name>A0ABU2A3K3_9BURK</name>
<dbReference type="EMBL" id="JAVDXV010000001">
    <property type="protein sequence ID" value="MDR7331770.1"/>
    <property type="molecule type" value="Genomic_DNA"/>
</dbReference>
<proteinExistence type="predicted"/>
<reference evidence="1 2" key="1">
    <citation type="submission" date="2023-07" db="EMBL/GenBank/DDBJ databases">
        <title>Sorghum-associated microbial communities from plants grown in Nebraska, USA.</title>
        <authorList>
            <person name="Schachtman D."/>
        </authorList>
    </citation>
    <scope>NUCLEOTIDE SEQUENCE [LARGE SCALE GENOMIC DNA]</scope>
    <source>
        <strain evidence="1 2">BE316</strain>
    </source>
</reference>
<organism evidence="1 2">
    <name type="scientific">Roseateles asaccharophilus</name>
    <dbReference type="NCBI Taxonomy" id="582607"/>
    <lineage>
        <taxon>Bacteria</taxon>
        <taxon>Pseudomonadati</taxon>
        <taxon>Pseudomonadota</taxon>
        <taxon>Betaproteobacteria</taxon>
        <taxon>Burkholderiales</taxon>
        <taxon>Sphaerotilaceae</taxon>
        <taxon>Roseateles</taxon>
    </lineage>
</organism>
<evidence type="ECO:0000313" key="1">
    <source>
        <dbReference type="EMBL" id="MDR7331770.1"/>
    </source>
</evidence>
<dbReference type="RefSeq" id="WP_310325334.1">
    <property type="nucleotide sequence ID" value="NZ_JAVDXV010000001.1"/>
</dbReference>
<accession>A0ABU2A3K3</accession>
<evidence type="ECO:0000313" key="2">
    <source>
        <dbReference type="Proteomes" id="UP001180825"/>
    </source>
</evidence>
<dbReference type="Proteomes" id="UP001180825">
    <property type="component" value="Unassembled WGS sequence"/>
</dbReference>